<dbReference type="Gene3D" id="3.40.190.10">
    <property type="entry name" value="Periplasmic binding protein-like II"/>
    <property type="match status" value="1"/>
</dbReference>
<feature type="region of interest" description="Disordered" evidence="2">
    <location>
        <begin position="1"/>
        <end position="27"/>
    </location>
</feature>
<dbReference type="InterPro" id="IPR042100">
    <property type="entry name" value="Bug_dom1"/>
</dbReference>
<evidence type="ECO:0000256" key="1">
    <source>
        <dbReference type="ARBA" id="ARBA00006987"/>
    </source>
</evidence>
<dbReference type="PANTHER" id="PTHR42928">
    <property type="entry name" value="TRICARBOXYLATE-BINDING PROTEIN"/>
    <property type="match status" value="1"/>
</dbReference>
<feature type="compositionally biased region" description="Basic and acidic residues" evidence="2">
    <location>
        <begin position="1"/>
        <end position="17"/>
    </location>
</feature>
<dbReference type="InterPro" id="IPR005064">
    <property type="entry name" value="BUG"/>
</dbReference>
<sequence>MGSRGPDDLDGLDRSRQGEPLAVLSAQRPPLLPAVPTLIEERVLDAPADFWAGLAGPVGMPPAIVAHLHAAIGRVRDQPDMRDFFAKSGAEPSPTSPADLRNLWAMEQQRWAEVIRTKNISAE</sequence>
<dbReference type="RefSeq" id="WP_340345494.1">
    <property type="nucleotide sequence ID" value="NZ_JBBKZT010000013.1"/>
</dbReference>
<evidence type="ECO:0000256" key="2">
    <source>
        <dbReference type="SAM" id="MobiDB-lite"/>
    </source>
</evidence>
<dbReference type="Proteomes" id="UP001385892">
    <property type="component" value="Unassembled WGS sequence"/>
</dbReference>
<name>A0ABU8WTD1_9BURK</name>
<dbReference type="Pfam" id="PF03401">
    <property type="entry name" value="TctC"/>
    <property type="match status" value="1"/>
</dbReference>
<protein>
    <submittedName>
        <fullName evidence="3">Tripartite tricarboxylate transporter substrate-binding protein</fullName>
    </submittedName>
</protein>
<keyword evidence="4" id="KW-1185">Reference proteome</keyword>
<proteinExistence type="inferred from homology"/>
<dbReference type="EMBL" id="JBBKZT010000013">
    <property type="protein sequence ID" value="MEJ8850100.1"/>
    <property type="molecule type" value="Genomic_DNA"/>
</dbReference>
<reference evidence="3 4" key="1">
    <citation type="submission" date="2024-03" db="EMBL/GenBank/DDBJ databases">
        <title>Novel species of the genus Variovorax.</title>
        <authorList>
            <person name="Liu Q."/>
            <person name="Xin Y.-H."/>
        </authorList>
    </citation>
    <scope>NUCLEOTIDE SEQUENCE [LARGE SCALE GENOMIC DNA]</scope>
    <source>
        <strain evidence="3 4">KACC 18900</strain>
    </source>
</reference>
<evidence type="ECO:0000313" key="4">
    <source>
        <dbReference type="Proteomes" id="UP001385892"/>
    </source>
</evidence>
<dbReference type="Gene3D" id="3.40.190.150">
    <property type="entry name" value="Bordetella uptake gene, domain 1"/>
    <property type="match status" value="1"/>
</dbReference>
<comment type="similarity">
    <text evidence="1">Belongs to the UPF0065 (bug) family.</text>
</comment>
<gene>
    <name evidence="3" type="ORF">WKW82_25875</name>
</gene>
<organism evidence="3 4">
    <name type="scientific">Variovorax rhizosphaerae</name>
    <dbReference type="NCBI Taxonomy" id="1836200"/>
    <lineage>
        <taxon>Bacteria</taxon>
        <taxon>Pseudomonadati</taxon>
        <taxon>Pseudomonadota</taxon>
        <taxon>Betaproteobacteria</taxon>
        <taxon>Burkholderiales</taxon>
        <taxon>Comamonadaceae</taxon>
        <taxon>Variovorax</taxon>
    </lineage>
</organism>
<accession>A0ABU8WTD1</accession>
<dbReference type="PANTHER" id="PTHR42928:SF5">
    <property type="entry name" value="BLR1237 PROTEIN"/>
    <property type="match status" value="1"/>
</dbReference>
<comment type="caution">
    <text evidence="3">The sequence shown here is derived from an EMBL/GenBank/DDBJ whole genome shotgun (WGS) entry which is preliminary data.</text>
</comment>
<evidence type="ECO:0000313" key="3">
    <source>
        <dbReference type="EMBL" id="MEJ8850100.1"/>
    </source>
</evidence>